<dbReference type="InterPro" id="IPR036291">
    <property type="entry name" value="NAD(P)-bd_dom_sf"/>
</dbReference>
<dbReference type="PRINTS" id="PR00077">
    <property type="entry name" value="GPDHDRGNASE"/>
</dbReference>
<evidence type="ECO:0000256" key="1">
    <source>
        <dbReference type="ARBA" id="ARBA00011009"/>
    </source>
</evidence>
<keyword evidence="13" id="KW-1185">Reference proteome</keyword>
<comment type="caution">
    <text evidence="12">The sequence shown here is derived from an EMBL/GenBank/DDBJ whole genome shotgun (WGS) entry which is preliminary data.</text>
</comment>
<dbReference type="Gene3D" id="3.40.50.720">
    <property type="entry name" value="NAD(P)-binding Rossmann-like Domain"/>
    <property type="match status" value="1"/>
</dbReference>
<dbReference type="InterPro" id="IPR013328">
    <property type="entry name" value="6PGD_dom2"/>
</dbReference>
<dbReference type="PANTHER" id="PTHR11728:SF1">
    <property type="entry name" value="GLYCEROL-3-PHOSPHATE DEHYDROGENASE [NAD(+)] 2, CHLOROPLASTIC"/>
    <property type="match status" value="1"/>
</dbReference>
<protein>
    <recommendedName>
        <fullName evidence="9">Glycerol-3-phosphate dehydrogenase</fullName>
        <ecNumber evidence="9">1.1.1.94</ecNumber>
    </recommendedName>
</protein>
<dbReference type="SUPFAM" id="SSF51735">
    <property type="entry name" value="NAD(P)-binding Rossmann-fold domains"/>
    <property type="match status" value="1"/>
</dbReference>
<keyword evidence="3 8" id="KW-0560">Oxidoreductase</keyword>
<dbReference type="InterPro" id="IPR011128">
    <property type="entry name" value="G3P_DH_NAD-dep_N"/>
</dbReference>
<keyword evidence="2" id="KW-0444">Lipid biosynthesis</keyword>
<evidence type="ECO:0000256" key="3">
    <source>
        <dbReference type="ARBA" id="ARBA00023002"/>
    </source>
</evidence>
<gene>
    <name evidence="12" type="ORF">OC680_01075</name>
</gene>
<evidence type="ECO:0000313" key="13">
    <source>
        <dbReference type="Proteomes" id="UP001172036"/>
    </source>
</evidence>
<evidence type="ECO:0000259" key="11">
    <source>
        <dbReference type="Pfam" id="PF07479"/>
    </source>
</evidence>
<evidence type="ECO:0000256" key="7">
    <source>
        <dbReference type="ARBA" id="ARBA00023264"/>
    </source>
</evidence>
<organism evidence="12 13">
    <name type="scientific">Candidatus Phytoplasma melaleucae</name>
    <dbReference type="NCBI Taxonomy" id="2982630"/>
    <lineage>
        <taxon>Bacteria</taxon>
        <taxon>Bacillati</taxon>
        <taxon>Mycoplasmatota</taxon>
        <taxon>Mollicutes</taxon>
        <taxon>Acholeplasmatales</taxon>
        <taxon>Acholeplasmataceae</taxon>
        <taxon>Candidatus Phytoplasma</taxon>
    </lineage>
</organism>
<dbReference type="Pfam" id="PF07479">
    <property type="entry name" value="NAD_Gly3P_dh_C"/>
    <property type="match status" value="1"/>
</dbReference>
<accession>A0ABT9DDE1</accession>
<dbReference type="InterPro" id="IPR008927">
    <property type="entry name" value="6-PGluconate_DH-like_C_sf"/>
</dbReference>
<dbReference type="EMBL" id="JAOSID010000003">
    <property type="protein sequence ID" value="MDO8168076.1"/>
    <property type="molecule type" value="Genomic_DNA"/>
</dbReference>
<dbReference type="Gene3D" id="1.10.1040.10">
    <property type="entry name" value="N-(1-d-carboxylethyl)-l-norvaline Dehydrogenase, domain 2"/>
    <property type="match status" value="1"/>
</dbReference>
<comment type="similarity">
    <text evidence="1 8">Belongs to the NAD-dependent glycerol-3-phosphate dehydrogenase family.</text>
</comment>
<dbReference type="InterPro" id="IPR006109">
    <property type="entry name" value="G3P_DH_NAD-dep_C"/>
</dbReference>
<evidence type="ECO:0000313" key="12">
    <source>
        <dbReference type="EMBL" id="MDO8168076.1"/>
    </source>
</evidence>
<dbReference type="RefSeq" id="WP_304515278.1">
    <property type="nucleotide sequence ID" value="NZ_JAOSID010000003.1"/>
</dbReference>
<dbReference type="PANTHER" id="PTHR11728">
    <property type="entry name" value="GLYCEROL-3-PHOSPHATE DEHYDROGENASE"/>
    <property type="match status" value="1"/>
</dbReference>
<evidence type="ECO:0000256" key="2">
    <source>
        <dbReference type="ARBA" id="ARBA00022516"/>
    </source>
</evidence>
<evidence type="ECO:0000259" key="10">
    <source>
        <dbReference type="Pfam" id="PF01210"/>
    </source>
</evidence>
<dbReference type="InterPro" id="IPR006168">
    <property type="entry name" value="G3P_DH_NAD-dep"/>
</dbReference>
<reference evidence="12 13" key="1">
    <citation type="journal article" date="2023" name="Int. J. Syst. Evol. Microbiol.">
        <title>The observation of taxonomic boundaries for the 16SrII and 16SrXXV phytoplasmas using genome-based delimitation.</title>
        <authorList>
            <person name="Rodrigues Jardim B."/>
            <person name="Tran-Nguyen L.T.T."/>
            <person name="Gambley C."/>
            <person name="Al-Sadi A.M."/>
            <person name="Al-Subhi A.M."/>
            <person name="Foissac X."/>
            <person name="Salar P."/>
            <person name="Cai H."/>
            <person name="Yang J.Y."/>
            <person name="Davis R."/>
            <person name="Jones L."/>
            <person name="Rodoni B."/>
            <person name="Constable F.E."/>
        </authorList>
    </citation>
    <scope>NUCLEOTIDE SEQUENCE [LARGE SCALE GENOMIC DNA]</scope>
    <source>
        <strain evidence="12">BAWM-155c</strain>
    </source>
</reference>
<evidence type="ECO:0000256" key="9">
    <source>
        <dbReference type="RuleBase" id="RU000439"/>
    </source>
</evidence>
<sequence length="327" mass="36997">MNKCTIIGGGAWGATLGQVLTDNHYQILIHEQNPEYIKKINNNQHPVFQSELKNIKATNNLEKSLFYSDTIILCLPVQNIRSFLKKINPIINMPKNFINTSKGIEINSNKTISQITQEEISQEKIINYGCLMGPSHAEEVILRKITFLLAASNNLNFTQKIIKMFFNSRYLKVFNSYDVIGCEICSAFKNVLSLISGILENNNFQNNAKAAFISLGVMEMAKLIKFFKAKKETVFSISGLGDLIVTTFNENSRNYKAGKQISLGIGWKEICSHSNQTIEGIYSLEAFYNISLQKNINLPIIKSAYQVVFRQKPTAHILSTIFQNDYI</sequence>
<feature type="domain" description="Glycerol-3-phosphate dehydrogenase NAD-dependent N-terminal" evidence="10">
    <location>
        <begin position="4"/>
        <end position="156"/>
    </location>
</feature>
<evidence type="ECO:0000256" key="4">
    <source>
        <dbReference type="ARBA" id="ARBA00023027"/>
    </source>
</evidence>
<keyword evidence="6" id="KW-0594">Phospholipid biosynthesis</keyword>
<comment type="catalytic activity">
    <reaction evidence="9">
        <text>sn-glycerol 3-phosphate + NADP(+) = dihydroxyacetone phosphate + NADPH + H(+)</text>
        <dbReference type="Rhea" id="RHEA:11096"/>
        <dbReference type="ChEBI" id="CHEBI:15378"/>
        <dbReference type="ChEBI" id="CHEBI:57597"/>
        <dbReference type="ChEBI" id="CHEBI:57642"/>
        <dbReference type="ChEBI" id="CHEBI:57783"/>
        <dbReference type="ChEBI" id="CHEBI:58349"/>
        <dbReference type="EC" id="1.1.1.94"/>
    </reaction>
</comment>
<dbReference type="Proteomes" id="UP001172036">
    <property type="component" value="Unassembled WGS sequence"/>
</dbReference>
<keyword evidence="4 8" id="KW-0520">NAD</keyword>
<evidence type="ECO:0000256" key="6">
    <source>
        <dbReference type="ARBA" id="ARBA00023209"/>
    </source>
</evidence>
<proteinExistence type="inferred from homology"/>
<feature type="domain" description="Glycerol-3-phosphate dehydrogenase NAD-dependent C-terminal" evidence="11">
    <location>
        <begin position="178"/>
        <end position="317"/>
    </location>
</feature>
<evidence type="ECO:0000256" key="5">
    <source>
        <dbReference type="ARBA" id="ARBA00023098"/>
    </source>
</evidence>
<name>A0ABT9DDE1_9MOLU</name>
<keyword evidence="5" id="KW-0443">Lipid metabolism</keyword>
<dbReference type="EC" id="1.1.1.94" evidence="9"/>
<dbReference type="Pfam" id="PF01210">
    <property type="entry name" value="NAD_Gly3P_dh_N"/>
    <property type="match status" value="1"/>
</dbReference>
<keyword evidence="7" id="KW-1208">Phospholipid metabolism</keyword>
<dbReference type="PIRSF" id="PIRSF000114">
    <property type="entry name" value="Glycerol-3-P_dh"/>
    <property type="match status" value="1"/>
</dbReference>
<dbReference type="SUPFAM" id="SSF48179">
    <property type="entry name" value="6-phosphogluconate dehydrogenase C-terminal domain-like"/>
    <property type="match status" value="1"/>
</dbReference>
<evidence type="ECO:0000256" key="8">
    <source>
        <dbReference type="RuleBase" id="RU000437"/>
    </source>
</evidence>